<sequence length="216" mass="24129">MSYIRALGGFGQHRDSVLLVEADVILSSMEGNPHFPDPTPSLSEVESAYNEYLRNLAQVNWTQGRVDRVLKRESKARLATLLGELAAYVNFVGKGKLSILYTSGFPVFTGRKKGTVPGAPTGGRLSDGQLFDEVRFDFNPLGRDLTYECKYAVWTSYDEVEAHSPKLQWENSLFTTRSRNNVIKGIPSRSTVFIKVRAINSYGTGDWSDVVSLRVR</sequence>
<dbReference type="Proteomes" id="UP000309872">
    <property type="component" value="Unassembled WGS sequence"/>
</dbReference>
<evidence type="ECO:0000313" key="2">
    <source>
        <dbReference type="Proteomes" id="UP000309872"/>
    </source>
</evidence>
<dbReference type="SUPFAM" id="SSF49265">
    <property type="entry name" value="Fibronectin type III"/>
    <property type="match status" value="1"/>
</dbReference>
<gene>
    <name evidence="1" type="ORF">FAZ19_11225</name>
</gene>
<comment type="caution">
    <text evidence="1">The sequence shown here is derived from an EMBL/GenBank/DDBJ whole genome shotgun (WGS) entry which is preliminary data.</text>
</comment>
<reference evidence="1 2" key="1">
    <citation type="submission" date="2019-04" db="EMBL/GenBank/DDBJ databases">
        <title>Sphingobacterium olei sp. nov., isolated from oil-contaminated soil.</title>
        <authorList>
            <person name="Liu B."/>
        </authorList>
    </citation>
    <scope>NUCLEOTIDE SEQUENCE [LARGE SCALE GENOMIC DNA]</scope>
    <source>
        <strain evidence="1 2">Y3L14</strain>
    </source>
</reference>
<dbReference type="RefSeq" id="WP_136820819.1">
    <property type="nucleotide sequence ID" value="NZ_BMJX01000003.1"/>
</dbReference>
<evidence type="ECO:0008006" key="3">
    <source>
        <dbReference type="Google" id="ProtNLM"/>
    </source>
</evidence>
<evidence type="ECO:0000313" key="1">
    <source>
        <dbReference type="EMBL" id="TJY65690.1"/>
    </source>
</evidence>
<proteinExistence type="predicted"/>
<protein>
    <recommendedName>
        <fullName evidence="3">Fibronectin type III domain-containing protein</fullName>
    </recommendedName>
</protein>
<organism evidence="1 2">
    <name type="scientific">Sphingobacterium alkalisoli</name>
    <dbReference type="NCBI Taxonomy" id="1874115"/>
    <lineage>
        <taxon>Bacteria</taxon>
        <taxon>Pseudomonadati</taxon>
        <taxon>Bacteroidota</taxon>
        <taxon>Sphingobacteriia</taxon>
        <taxon>Sphingobacteriales</taxon>
        <taxon>Sphingobacteriaceae</taxon>
        <taxon>Sphingobacterium</taxon>
    </lineage>
</organism>
<accession>A0A4U0H283</accession>
<dbReference type="InterPro" id="IPR036116">
    <property type="entry name" value="FN3_sf"/>
</dbReference>
<dbReference type="OrthoDB" id="658146at2"/>
<dbReference type="AlphaFoldDB" id="A0A4U0H283"/>
<name>A0A4U0H283_9SPHI</name>
<dbReference type="EMBL" id="SUKA01000003">
    <property type="protein sequence ID" value="TJY65690.1"/>
    <property type="molecule type" value="Genomic_DNA"/>
</dbReference>
<keyword evidence="2" id="KW-1185">Reference proteome</keyword>